<protein>
    <recommendedName>
        <fullName evidence="4">Transmembrane protein</fullName>
    </recommendedName>
</protein>
<keyword evidence="1" id="KW-0812">Transmembrane</keyword>
<reference evidence="2 3" key="1">
    <citation type="submission" date="2024-02" db="EMBL/GenBank/DDBJ databases">
        <authorList>
            <person name="Vignale AGUSTIN F."/>
            <person name="Sosa J E."/>
            <person name="Modenutti C."/>
        </authorList>
    </citation>
    <scope>NUCLEOTIDE SEQUENCE [LARGE SCALE GENOMIC DNA]</scope>
</reference>
<evidence type="ECO:0000313" key="3">
    <source>
        <dbReference type="Proteomes" id="UP001642360"/>
    </source>
</evidence>
<dbReference type="AlphaFoldDB" id="A0ABC8S630"/>
<keyword evidence="1" id="KW-0472">Membrane</keyword>
<feature type="transmembrane region" description="Helical" evidence="1">
    <location>
        <begin position="42"/>
        <end position="66"/>
    </location>
</feature>
<keyword evidence="3" id="KW-1185">Reference proteome</keyword>
<evidence type="ECO:0000256" key="1">
    <source>
        <dbReference type="SAM" id="Phobius"/>
    </source>
</evidence>
<accession>A0ABC8S630</accession>
<organism evidence="2 3">
    <name type="scientific">Ilex paraguariensis</name>
    <name type="common">yerba mate</name>
    <dbReference type="NCBI Taxonomy" id="185542"/>
    <lineage>
        <taxon>Eukaryota</taxon>
        <taxon>Viridiplantae</taxon>
        <taxon>Streptophyta</taxon>
        <taxon>Embryophyta</taxon>
        <taxon>Tracheophyta</taxon>
        <taxon>Spermatophyta</taxon>
        <taxon>Magnoliopsida</taxon>
        <taxon>eudicotyledons</taxon>
        <taxon>Gunneridae</taxon>
        <taxon>Pentapetalae</taxon>
        <taxon>asterids</taxon>
        <taxon>campanulids</taxon>
        <taxon>Aquifoliales</taxon>
        <taxon>Aquifoliaceae</taxon>
        <taxon>Ilex</taxon>
    </lineage>
</organism>
<keyword evidence="1" id="KW-1133">Transmembrane helix</keyword>
<comment type="caution">
    <text evidence="2">The sequence shown here is derived from an EMBL/GenBank/DDBJ whole genome shotgun (WGS) entry which is preliminary data.</text>
</comment>
<evidence type="ECO:0000313" key="2">
    <source>
        <dbReference type="EMBL" id="CAK9149832.1"/>
    </source>
</evidence>
<proteinExistence type="predicted"/>
<dbReference type="Proteomes" id="UP001642360">
    <property type="component" value="Unassembled WGS sequence"/>
</dbReference>
<name>A0ABC8S630_9AQUA</name>
<sequence length="67" mass="7328">MNLVPVICVGCWYVDENHLVGVVMVARGGVTRFIVGLVLVEWLGFAVVFSEWFCWITGIIVIACGVA</sequence>
<evidence type="ECO:0008006" key="4">
    <source>
        <dbReference type="Google" id="ProtNLM"/>
    </source>
</evidence>
<gene>
    <name evidence="2" type="ORF">ILEXP_LOCUS17917</name>
</gene>
<dbReference type="EMBL" id="CAUOFW020001947">
    <property type="protein sequence ID" value="CAK9149832.1"/>
    <property type="molecule type" value="Genomic_DNA"/>
</dbReference>